<comment type="caution">
    <text evidence="2">The sequence shown here is derived from an EMBL/GenBank/DDBJ whole genome shotgun (WGS) entry which is preliminary data.</text>
</comment>
<evidence type="ECO:0000313" key="3">
    <source>
        <dbReference type="Proteomes" id="UP000308230"/>
    </source>
</evidence>
<feature type="domain" description="General stress protein 17M-like" evidence="1">
    <location>
        <begin position="3"/>
        <end position="98"/>
    </location>
</feature>
<dbReference type="Proteomes" id="UP000308230">
    <property type="component" value="Unassembled WGS sequence"/>
</dbReference>
<dbReference type="AlphaFoldDB" id="A0A5R9EZ80"/>
<evidence type="ECO:0000259" key="1">
    <source>
        <dbReference type="Pfam" id="PF11181"/>
    </source>
</evidence>
<gene>
    <name evidence="2" type="ORF">FCL54_13850</name>
</gene>
<evidence type="ECO:0000313" key="2">
    <source>
        <dbReference type="EMBL" id="TLS36602.1"/>
    </source>
</evidence>
<reference evidence="2 3" key="1">
    <citation type="submission" date="2019-04" db="EMBL/GenBank/DDBJ databases">
        <title>Bacillus caeni sp. nov., a bacterium isolated from mangrove sediment.</title>
        <authorList>
            <person name="Huang H."/>
            <person name="Mo K."/>
            <person name="Hu Y."/>
        </authorList>
    </citation>
    <scope>NUCLEOTIDE SEQUENCE [LARGE SCALE GENOMIC DNA]</scope>
    <source>
        <strain evidence="2 3">HB172195</strain>
    </source>
</reference>
<dbReference type="InterPro" id="IPR025889">
    <property type="entry name" value="GSP17M-like_dom"/>
</dbReference>
<keyword evidence="3" id="KW-1185">Reference proteome</keyword>
<dbReference type="RefSeq" id="WP_138127271.1">
    <property type="nucleotide sequence ID" value="NZ_SWLG01000009.1"/>
</dbReference>
<proteinExistence type="predicted"/>
<accession>A0A5R9EZ80</accession>
<protein>
    <submittedName>
        <fullName evidence="2">General stress protein</fullName>
    </submittedName>
</protein>
<dbReference type="EMBL" id="SWLG01000009">
    <property type="protein sequence ID" value="TLS36602.1"/>
    <property type="molecule type" value="Genomic_DNA"/>
</dbReference>
<sequence length="113" mass="13002">MKPLVREYQDTETLKQDVEALKDRGVDKENIYIMSHDQDRTDRLADEAEANTVGMKELGLESVGTMFEKKGDELRKKMEELGLSESEAERYESEMDKGKVFVFCTDQDQASGW</sequence>
<name>A0A5R9EZ80_9BACL</name>
<dbReference type="OrthoDB" id="2353304at2"/>
<organism evidence="2 3">
    <name type="scientific">Exobacillus caeni</name>
    <dbReference type="NCBI Taxonomy" id="2574798"/>
    <lineage>
        <taxon>Bacteria</taxon>
        <taxon>Bacillati</taxon>
        <taxon>Bacillota</taxon>
        <taxon>Bacilli</taxon>
        <taxon>Bacillales</taxon>
        <taxon>Guptibacillaceae</taxon>
        <taxon>Exobacillus</taxon>
    </lineage>
</organism>
<dbReference type="Pfam" id="PF11181">
    <property type="entry name" value="YflT"/>
    <property type="match status" value="1"/>
</dbReference>